<comment type="function">
    <text evidence="7">Catalyzes the cleavage of 2-amino-3-ketobutyrate to glycine and acetyl-CoA.</text>
</comment>
<evidence type="ECO:0000256" key="4">
    <source>
        <dbReference type="ARBA" id="ARBA00022679"/>
    </source>
</evidence>
<evidence type="ECO:0000313" key="10">
    <source>
        <dbReference type="Proteomes" id="UP000236220"/>
    </source>
</evidence>
<comment type="catalytic activity">
    <reaction evidence="7">
        <text>glycine + acetyl-CoA = (2S)-2-amino-3-oxobutanoate + CoA</text>
        <dbReference type="Rhea" id="RHEA:20736"/>
        <dbReference type="ChEBI" id="CHEBI:57287"/>
        <dbReference type="ChEBI" id="CHEBI:57288"/>
        <dbReference type="ChEBI" id="CHEBI:57305"/>
        <dbReference type="ChEBI" id="CHEBI:78948"/>
        <dbReference type="EC" id="2.3.1.29"/>
    </reaction>
</comment>
<keyword evidence="4 7" id="KW-0808">Transferase</keyword>
<dbReference type="GO" id="GO:0016874">
    <property type="term" value="F:ligase activity"/>
    <property type="evidence" value="ECO:0007669"/>
    <property type="project" value="UniProtKB-KW"/>
</dbReference>
<comment type="pathway">
    <text evidence="1">Cofactor biosynthesis; biotin biosynthesis.</text>
</comment>
<dbReference type="NCBIfam" id="TIGR01822">
    <property type="entry name" value="2am3keto_CoA"/>
    <property type="match status" value="1"/>
</dbReference>
<dbReference type="CDD" id="cd06454">
    <property type="entry name" value="KBL_like"/>
    <property type="match status" value="1"/>
</dbReference>
<comment type="similarity">
    <text evidence="3">Belongs to the class-II pyridoxal-phosphate-dependent aminotransferase family. BioF subfamily.</text>
</comment>
<name>A0A2K1Q3H2_9GAMM</name>
<comment type="cofactor">
    <cofactor evidence="7">
        <name>pyridoxal 5'-phosphate</name>
        <dbReference type="ChEBI" id="CHEBI:597326"/>
    </cofactor>
    <text evidence="7">Binds 1 pyridoxal phosphate per subunit.</text>
</comment>
<evidence type="ECO:0000256" key="3">
    <source>
        <dbReference type="ARBA" id="ARBA00010008"/>
    </source>
</evidence>
<feature type="modified residue" description="N6-(pyridoxal phosphate)lysine" evidence="7">
    <location>
        <position position="242"/>
    </location>
</feature>
<feature type="binding site" evidence="7">
    <location>
        <position position="366"/>
    </location>
    <ligand>
        <name>substrate</name>
    </ligand>
</feature>
<comment type="pathway">
    <text evidence="2">Porphyrin-containing compound metabolism; protoporphyrin-IX biosynthesis; 5-aminolevulinate from glycine: step 1/1.</text>
</comment>
<evidence type="ECO:0000313" key="9">
    <source>
        <dbReference type="EMBL" id="PNS09595.1"/>
    </source>
</evidence>
<reference evidence="9 10" key="1">
    <citation type="submission" date="2017-08" db="EMBL/GenBank/DDBJ databases">
        <title>Lysobacter sylvestris genome.</title>
        <authorList>
            <person name="Zhang D.-C."/>
            <person name="Albuquerque L."/>
            <person name="Franca L."/>
            <person name="Froufe H.J.C."/>
            <person name="Barroso C."/>
            <person name="Egas C."/>
            <person name="Da Costa M."/>
            <person name="Margesin R."/>
        </authorList>
    </citation>
    <scope>NUCLEOTIDE SEQUENCE [LARGE SCALE GENOMIC DNA]</scope>
    <source>
        <strain evidence="9 10">AM20-91</strain>
    </source>
</reference>
<evidence type="ECO:0000256" key="2">
    <source>
        <dbReference type="ARBA" id="ARBA00005029"/>
    </source>
</evidence>
<dbReference type="InterPro" id="IPR011282">
    <property type="entry name" value="2am3keto_CoA_ligase"/>
</dbReference>
<dbReference type="EMBL" id="NPZB01000001">
    <property type="protein sequence ID" value="PNS09595.1"/>
    <property type="molecule type" value="Genomic_DNA"/>
</dbReference>
<dbReference type="InterPro" id="IPR015421">
    <property type="entry name" value="PyrdxlP-dep_Trfase_major"/>
</dbReference>
<feature type="binding site" evidence="7">
    <location>
        <position position="134"/>
    </location>
    <ligand>
        <name>substrate</name>
    </ligand>
</feature>
<dbReference type="SUPFAM" id="SSF53383">
    <property type="entry name" value="PLP-dependent transferases"/>
    <property type="match status" value="1"/>
</dbReference>
<dbReference type="InterPro" id="IPR050087">
    <property type="entry name" value="AON_synthase_class-II"/>
</dbReference>
<dbReference type="GO" id="GO:0008890">
    <property type="term" value="F:glycine C-acetyltransferase activity"/>
    <property type="evidence" value="ECO:0007669"/>
    <property type="project" value="UniProtKB-UniRule"/>
</dbReference>
<dbReference type="Proteomes" id="UP000236220">
    <property type="component" value="Unassembled WGS sequence"/>
</dbReference>
<dbReference type="InterPro" id="IPR015422">
    <property type="entry name" value="PyrdxlP-dep_Trfase_small"/>
</dbReference>
<comment type="caution">
    <text evidence="7">Lacks conserved residue(s) required for the propagation of feature annotation.</text>
</comment>
<keyword evidence="9" id="KW-0436">Ligase</keyword>
<dbReference type="NCBIfam" id="NF005394">
    <property type="entry name" value="PRK06939.1"/>
    <property type="match status" value="1"/>
</dbReference>
<feature type="binding site" description="in other chain" evidence="7">
    <location>
        <position position="183"/>
    </location>
    <ligand>
        <name>pyridoxal 5'-phosphate</name>
        <dbReference type="ChEBI" id="CHEBI:597326"/>
        <note>ligand shared between dimeric partners</note>
    </ligand>
</feature>
<evidence type="ECO:0000256" key="5">
    <source>
        <dbReference type="ARBA" id="ARBA00022898"/>
    </source>
</evidence>
<keyword evidence="6 7" id="KW-0012">Acyltransferase</keyword>
<dbReference type="InterPro" id="IPR015424">
    <property type="entry name" value="PyrdxlP-dep_Trfase"/>
</dbReference>
<proteinExistence type="inferred from homology"/>
<evidence type="ECO:0000256" key="1">
    <source>
        <dbReference type="ARBA" id="ARBA00004746"/>
    </source>
</evidence>
<feature type="binding site" description="in other chain" evidence="7">
    <location>
        <begin position="109"/>
        <end position="110"/>
    </location>
    <ligand>
        <name>pyridoxal 5'-phosphate</name>
        <dbReference type="ChEBI" id="CHEBI:597326"/>
        <note>ligand shared between dimeric partners</note>
    </ligand>
</feature>
<dbReference type="GO" id="GO:0019518">
    <property type="term" value="P:L-threonine catabolic process to glycine"/>
    <property type="evidence" value="ECO:0007669"/>
    <property type="project" value="UniProtKB-UniRule"/>
</dbReference>
<comment type="subunit">
    <text evidence="7">Homodimer.</text>
</comment>
<keyword evidence="10" id="KW-1185">Reference proteome</keyword>
<dbReference type="HAMAP" id="MF_00985">
    <property type="entry name" value="2am3keto_CoA_ligase"/>
    <property type="match status" value="1"/>
</dbReference>
<dbReference type="PANTHER" id="PTHR13693:SF102">
    <property type="entry name" value="2-AMINO-3-KETOBUTYRATE COENZYME A LIGASE, MITOCHONDRIAL"/>
    <property type="match status" value="1"/>
</dbReference>
<feature type="domain" description="Aminotransferase class I/classII large" evidence="8">
    <location>
        <begin position="41"/>
        <end position="385"/>
    </location>
</feature>
<organism evidence="9 10">
    <name type="scientific">Solilutibacter silvestris</name>
    <dbReference type="NCBI Taxonomy" id="1645665"/>
    <lineage>
        <taxon>Bacteria</taxon>
        <taxon>Pseudomonadati</taxon>
        <taxon>Pseudomonadota</taxon>
        <taxon>Gammaproteobacteria</taxon>
        <taxon>Lysobacterales</taxon>
        <taxon>Lysobacteraceae</taxon>
        <taxon>Solilutibacter</taxon>
    </lineage>
</organism>
<dbReference type="UniPathway" id="UPA00046">
    <property type="reaction ID" value="UER00506"/>
</dbReference>
<dbReference type="RefSeq" id="WP_103074628.1">
    <property type="nucleotide sequence ID" value="NZ_NPZB01000001.1"/>
</dbReference>
<feature type="binding site" evidence="7">
    <location>
        <begin position="272"/>
        <end position="273"/>
    </location>
    <ligand>
        <name>pyridoxal 5'-phosphate</name>
        <dbReference type="ChEBI" id="CHEBI:597326"/>
        <note>ligand shared between dimeric partners</note>
    </ligand>
</feature>
<dbReference type="FunFam" id="3.90.1150.10:FF:000004">
    <property type="entry name" value="2-amino-3-ketobutyrate coenzyme A ligase"/>
    <property type="match status" value="1"/>
</dbReference>
<comment type="caution">
    <text evidence="9">The sequence shown here is derived from an EMBL/GenBank/DDBJ whole genome shotgun (WGS) entry which is preliminary data.</text>
</comment>
<dbReference type="AlphaFoldDB" id="A0A2K1Q3H2"/>
<gene>
    <name evidence="7" type="primary">kbl</name>
    <name evidence="9" type="ORF">Lysil_1224</name>
</gene>
<sequence length="397" mass="43259">MSLTERYSHTLDEIRDAGLFKSERIIASPQSAEITLEDGRKVLNFCANNYLGLADHPGIIQAAKDALDSHGFGMASVRFICGTQDLHKQLEKTISDFFGTEDTILYAACFDANGGLFEPLLDEHDAIISDALNHASIIDGVRLCKAKRYRYANCDMADLEVQLKQAKADGARTIMITSDGVFSMDGFIAPLDEITALAQKYGALVHIDECHATGFLGKTGRGSAEVKGVMDKIDIFTGTLGKAMGGALGGFTTAKKEVIELLRQRSRPYLFSNSLPPHVAAAGIKAFEMLSSAGELREHLAANTAYFREQMAARGFDIRPGVHPIAPVMLYDAPLAQKFAARLLEEGIYAIGFFFPVVPKGQARIRTQMSAAHTREHLDRAIDAFTRIGRELGVIKG</sequence>
<dbReference type="FunFam" id="3.40.640.10:FF:000006">
    <property type="entry name" value="5-aminolevulinate synthase, mitochondrial"/>
    <property type="match status" value="1"/>
</dbReference>
<evidence type="ECO:0000259" key="8">
    <source>
        <dbReference type="Pfam" id="PF00155"/>
    </source>
</evidence>
<evidence type="ECO:0000256" key="7">
    <source>
        <dbReference type="HAMAP-Rule" id="MF_00985"/>
    </source>
</evidence>
<dbReference type="Gene3D" id="3.90.1150.10">
    <property type="entry name" value="Aspartate Aminotransferase, domain 1"/>
    <property type="match status" value="1"/>
</dbReference>
<dbReference type="GO" id="GO:0030170">
    <property type="term" value="F:pyridoxal phosphate binding"/>
    <property type="evidence" value="ECO:0007669"/>
    <property type="project" value="UniProtKB-UniRule"/>
</dbReference>
<feature type="binding site" description="in other chain" evidence="7">
    <location>
        <begin position="239"/>
        <end position="242"/>
    </location>
    <ligand>
        <name>pyridoxal 5'-phosphate</name>
        <dbReference type="ChEBI" id="CHEBI:597326"/>
        <note>ligand shared between dimeric partners</note>
    </ligand>
</feature>
<keyword evidence="5 7" id="KW-0663">Pyridoxal phosphate</keyword>
<dbReference type="PANTHER" id="PTHR13693">
    <property type="entry name" value="CLASS II AMINOTRANSFERASE/8-AMINO-7-OXONONANOATE SYNTHASE"/>
    <property type="match status" value="1"/>
</dbReference>
<dbReference type="Gene3D" id="3.40.640.10">
    <property type="entry name" value="Type I PLP-dependent aspartate aminotransferase-like (Major domain)"/>
    <property type="match status" value="1"/>
</dbReference>
<protein>
    <recommendedName>
        <fullName evidence="7">2-amino-3-ketobutyrate coenzyme A ligase</fullName>
        <shortName evidence="7">AKB ligase</shortName>
        <ecNumber evidence="7">2.3.1.29</ecNumber>
    </recommendedName>
    <alternativeName>
        <fullName evidence="7">Glycine acetyltransferase</fullName>
    </alternativeName>
</protein>
<dbReference type="EC" id="2.3.1.29" evidence="7"/>
<comment type="pathway">
    <text evidence="7">Amino-acid degradation; L-threonine degradation via oxydo-reductase pathway; glycine from L-threonine: step 2/2.</text>
</comment>
<dbReference type="Pfam" id="PF00155">
    <property type="entry name" value="Aminotran_1_2"/>
    <property type="match status" value="1"/>
</dbReference>
<dbReference type="GO" id="GO:0005829">
    <property type="term" value="C:cytosol"/>
    <property type="evidence" value="ECO:0007669"/>
    <property type="project" value="TreeGrafter"/>
</dbReference>
<accession>A0A2K1Q3H2</accession>
<evidence type="ECO:0000256" key="6">
    <source>
        <dbReference type="ARBA" id="ARBA00023315"/>
    </source>
</evidence>
<dbReference type="InterPro" id="IPR004839">
    <property type="entry name" value="Aminotransferase_I/II_large"/>
</dbReference>
<dbReference type="OrthoDB" id="9807157at2"/>